<name>A0ACC1MBD5_9HYPO</name>
<gene>
    <name evidence="1" type="ORF">NQ176_g11389</name>
</gene>
<evidence type="ECO:0000313" key="1">
    <source>
        <dbReference type="EMBL" id="KAJ2955634.1"/>
    </source>
</evidence>
<reference evidence="1" key="1">
    <citation type="submission" date="2022-08" db="EMBL/GenBank/DDBJ databases">
        <title>Genome Sequence of Lecanicillium fungicola.</title>
        <authorList>
            <person name="Buettner E."/>
        </authorList>
    </citation>
    <scope>NUCLEOTIDE SEQUENCE</scope>
    <source>
        <strain evidence="1">Babe33</strain>
    </source>
</reference>
<keyword evidence="2" id="KW-1185">Reference proteome</keyword>
<accession>A0ACC1MBD5</accession>
<dbReference type="Proteomes" id="UP001143910">
    <property type="component" value="Unassembled WGS sequence"/>
</dbReference>
<evidence type="ECO:0000313" key="2">
    <source>
        <dbReference type="Proteomes" id="UP001143910"/>
    </source>
</evidence>
<organism evidence="1 2">
    <name type="scientific">Zarea fungicola</name>
    <dbReference type="NCBI Taxonomy" id="93591"/>
    <lineage>
        <taxon>Eukaryota</taxon>
        <taxon>Fungi</taxon>
        <taxon>Dikarya</taxon>
        <taxon>Ascomycota</taxon>
        <taxon>Pezizomycotina</taxon>
        <taxon>Sordariomycetes</taxon>
        <taxon>Hypocreomycetidae</taxon>
        <taxon>Hypocreales</taxon>
        <taxon>Cordycipitaceae</taxon>
        <taxon>Zarea</taxon>
    </lineage>
</organism>
<proteinExistence type="predicted"/>
<protein>
    <submittedName>
        <fullName evidence="1">Uncharacterized protein</fullName>
    </submittedName>
</protein>
<dbReference type="EMBL" id="JANJQO010003840">
    <property type="protein sequence ID" value="KAJ2955634.1"/>
    <property type="molecule type" value="Genomic_DNA"/>
</dbReference>
<comment type="caution">
    <text evidence="1">The sequence shown here is derived from an EMBL/GenBank/DDBJ whole genome shotgun (WGS) entry which is preliminary data.</text>
</comment>
<sequence length="73" mass="7918">MLNKVDPRVDSDLDGSKTVGGNKTLGKDPTDAAQVPPSVMQKHIGPPTIAHDDATHDRERRHSTTHRESHSGL</sequence>